<dbReference type="AlphaFoldDB" id="A0A2A8CVK8"/>
<dbReference type="EMBL" id="PDEQ01000006">
    <property type="protein sequence ID" value="PEN12745.1"/>
    <property type="molecule type" value="Genomic_DNA"/>
</dbReference>
<proteinExistence type="predicted"/>
<comment type="caution">
    <text evidence="1">The sequence shown here is derived from an EMBL/GenBank/DDBJ whole genome shotgun (WGS) entry which is preliminary data.</text>
</comment>
<accession>A0A2A8CVK8</accession>
<sequence>MRNAVDHLLSREPLQGAEALDRIMRDIRSDYFPGEQESAVRRLKATPIRHARKSLISSVVDITLKDALLDLNRYDQSQEILNRCVVLKALPEVADSHPVRDIIVSKSTKVLDRMDDVQLGRFVFMCGGIDYIFPSIGNKQQRITDYLQNIDVTPSGKDETVWRPLSLVHPDLLFALKVRQLRDLAMQRIKGEGPKAIAEAAPYLPENMEWEGFHSLAETVVDDFVNASSYFETERYGKVVVQFIEHFDEVQMRRLLSSLRTNDQVYGAKLGEEPCNAILNRAVQMCETLEDELQDLYKFCRDEQDKYQALRERADFIEGHCAGIN</sequence>
<name>A0A2A8CVK8_9BACT</name>
<evidence type="ECO:0000313" key="1">
    <source>
        <dbReference type="EMBL" id="PEN12745.1"/>
    </source>
</evidence>
<evidence type="ECO:0000313" key="2">
    <source>
        <dbReference type="Proteomes" id="UP000220102"/>
    </source>
</evidence>
<gene>
    <name evidence="1" type="ORF">CRI94_12010</name>
</gene>
<organism evidence="1 2">
    <name type="scientific">Longibacter salinarum</name>
    <dbReference type="NCBI Taxonomy" id="1850348"/>
    <lineage>
        <taxon>Bacteria</taxon>
        <taxon>Pseudomonadati</taxon>
        <taxon>Rhodothermota</taxon>
        <taxon>Rhodothermia</taxon>
        <taxon>Rhodothermales</taxon>
        <taxon>Salisaetaceae</taxon>
        <taxon>Longibacter</taxon>
    </lineage>
</organism>
<dbReference type="Proteomes" id="UP000220102">
    <property type="component" value="Unassembled WGS sequence"/>
</dbReference>
<keyword evidence="2" id="KW-1185">Reference proteome</keyword>
<reference evidence="1 2" key="1">
    <citation type="submission" date="2017-10" db="EMBL/GenBank/DDBJ databases">
        <title>Draft genome of Longibacter Salinarum.</title>
        <authorList>
            <person name="Goh K.M."/>
            <person name="Shamsir M.S."/>
            <person name="Lim S.W."/>
        </authorList>
    </citation>
    <scope>NUCLEOTIDE SEQUENCE [LARGE SCALE GENOMIC DNA]</scope>
    <source>
        <strain evidence="1 2">KCTC 52045</strain>
    </source>
</reference>
<protein>
    <submittedName>
        <fullName evidence="1">Uncharacterized protein</fullName>
    </submittedName>
</protein>